<gene>
    <name evidence="10" type="ORF">FF041_24055</name>
</gene>
<sequence length="150" mass="15858">MPYDPDTALDRAHDEVRAEIARVDNKVGLLLAFNGAVLLAVGALAKDLHDIALAAQITGSLGIVTLGGSITLLLHAVRPRLGGNAPAGFPLWATQTSFEIRRELATDSRADDIATLSRIALAKYRKLQRAVDLTRAGNLTILLAAALATI</sequence>
<accession>A0A646KM39</accession>
<dbReference type="EMBL" id="VCLA01000164">
    <property type="protein sequence ID" value="MQT03150.1"/>
    <property type="molecule type" value="Genomic_DNA"/>
</dbReference>
<feature type="transmembrane region" description="Helical" evidence="8">
    <location>
        <begin position="27"/>
        <end position="45"/>
    </location>
</feature>
<dbReference type="InterPro" id="IPR043760">
    <property type="entry name" value="PycTM_dom"/>
</dbReference>
<comment type="caution">
    <text evidence="10">The sequence shown here is derived from an EMBL/GenBank/DDBJ whole genome shotgun (WGS) entry which is preliminary data.</text>
</comment>
<evidence type="ECO:0000313" key="11">
    <source>
        <dbReference type="Proteomes" id="UP000419138"/>
    </source>
</evidence>
<dbReference type="AlphaFoldDB" id="A0A646KM39"/>
<dbReference type="Pfam" id="PF18967">
    <property type="entry name" value="PycTM"/>
    <property type="match status" value="1"/>
</dbReference>
<dbReference type="GO" id="GO:0005886">
    <property type="term" value="C:plasma membrane"/>
    <property type="evidence" value="ECO:0007669"/>
    <property type="project" value="UniProtKB-SubCell"/>
</dbReference>
<evidence type="ECO:0000256" key="5">
    <source>
        <dbReference type="ARBA" id="ARBA00022989"/>
    </source>
</evidence>
<proteinExistence type="predicted"/>
<evidence type="ECO:0000256" key="3">
    <source>
        <dbReference type="ARBA" id="ARBA00022692"/>
    </source>
</evidence>
<evidence type="ECO:0000256" key="8">
    <source>
        <dbReference type="SAM" id="Phobius"/>
    </source>
</evidence>
<dbReference type="OrthoDB" id="4333329at2"/>
<evidence type="ECO:0000256" key="6">
    <source>
        <dbReference type="ARBA" id="ARBA00023118"/>
    </source>
</evidence>
<keyword evidence="6" id="KW-0051">Antiviral defense</keyword>
<dbReference type="RefSeq" id="WP_153524711.1">
    <property type="nucleotide sequence ID" value="NZ_JBEPDZ010000017.1"/>
</dbReference>
<feature type="domain" description="Pycsar effector protein" evidence="9">
    <location>
        <begin position="9"/>
        <end position="149"/>
    </location>
</feature>
<evidence type="ECO:0000313" key="10">
    <source>
        <dbReference type="EMBL" id="MQT03150.1"/>
    </source>
</evidence>
<protein>
    <submittedName>
        <fullName evidence="10">Integral membrane plasmid transfer protein</fullName>
    </submittedName>
</protein>
<keyword evidence="7 8" id="KW-0472">Membrane</keyword>
<keyword evidence="3 8" id="KW-0812">Transmembrane</keyword>
<comment type="subcellular location">
    <subcellularLocation>
        <location evidence="1">Cell membrane</location>
    </subcellularLocation>
</comment>
<dbReference type="GO" id="GO:0000166">
    <property type="term" value="F:nucleotide binding"/>
    <property type="evidence" value="ECO:0007669"/>
    <property type="project" value="UniProtKB-KW"/>
</dbReference>
<keyword evidence="2" id="KW-1003">Cell membrane</keyword>
<keyword evidence="4" id="KW-0547">Nucleotide-binding</keyword>
<evidence type="ECO:0000256" key="4">
    <source>
        <dbReference type="ARBA" id="ARBA00022741"/>
    </source>
</evidence>
<evidence type="ECO:0000256" key="1">
    <source>
        <dbReference type="ARBA" id="ARBA00004236"/>
    </source>
</evidence>
<dbReference type="Proteomes" id="UP000419138">
    <property type="component" value="Unassembled WGS sequence"/>
</dbReference>
<evidence type="ECO:0000256" key="2">
    <source>
        <dbReference type="ARBA" id="ARBA00022475"/>
    </source>
</evidence>
<evidence type="ECO:0000259" key="9">
    <source>
        <dbReference type="Pfam" id="PF18967"/>
    </source>
</evidence>
<dbReference type="GO" id="GO:0051607">
    <property type="term" value="P:defense response to virus"/>
    <property type="evidence" value="ECO:0007669"/>
    <property type="project" value="UniProtKB-KW"/>
</dbReference>
<keyword evidence="5 8" id="KW-1133">Transmembrane helix</keyword>
<evidence type="ECO:0000256" key="7">
    <source>
        <dbReference type="ARBA" id="ARBA00023136"/>
    </source>
</evidence>
<name>A0A646KM39_STRJU</name>
<reference evidence="10 11" key="1">
    <citation type="submission" date="2019-05" db="EMBL/GenBank/DDBJ databases">
        <title>Comparative genomics and metabolomics analyses of clavulanic acid producing Streptomyces species provides insight into specialized metabolism and evolution of beta-lactam biosynthetic gene clusters.</title>
        <authorList>
            <person name="Moore M.A."/>
            <person name="Cruz-Morales P."/>
            <person name="Barona Gomez F."/>
            <person name="Kapil T."/>
        </authorList>
    </citation>
    <scope>NUCLEOTIDE SEQUENCE [LARGE SCALE GENOMIC DNA]</scope>
    <source>
        <strain evidence="10 11">NRRL 5741</strain>
    </source>
</reference>
<keyword evidence="11" id="KW-1185">Reference proteome</keyword>
<feature type="transmembrane region" description="Helical" evidence="8">
    <location>
        <begin position="51"/>
        <end position="74"/>
    </location>
</feature>
<organism evidence="10 11">
    <name type="scientific">Streptomyces jumonjinensis</name>
    <dbReference type="NCBI Taxonomy" id="1945"/>
    <lineage>
        <taxon>Bacteria</taxon>
        <taxon>Bacillati</taxon>
        <taxon>Actinomycetota</taxon>
        <taxon>Actinomycetes</taxon>
        <taxon>Kitasatosporales</taxon>
        <taxon>Streptomycetaceae</taxon>
        <taxon>Streptomyces</taxon>
    </lineage>
</organism>